<dbReference type="PROSITE" id="PS50850">
    <property type="entry name" value="MFS"/>
    <property type="match status" value="1"/>
</dbReference>
<evidence type="ECO:0000256" key="13">
    <source>
        <dbReference type="ARBA" id="ARBA00079656"/>
    </source>
</evidence>
<feature type="compositionally biased region" description="Basic and acidic residues" evidence="14">
    <location>
        <begin position="584"/>
        <end position="618"/>
    </location>
</feature>
<dbReference type="GO" id="GO:0016323">
    <property type="term" value="C:basolateral plasma membrane"/>
    <property type="evidence" value="ECO:0007669"/>
    <property type="project" value="UniProtKB-SubCell"/>
</dbReference>
<feature type="region of interest" description="Disordered" evidence="14">
    <location>
        <begin position="584"/>
        <end position="632"/>
    </location>
</feature>
<name>A0A315UPG0_GAMAF</name>
<keyword evidence="6 15" id="KW-1133">Transmembrane helix</keyword>
<dbReference type="FunFam" id="1.20.1250.20:FF:000326">
    <property type="entry name" value="Solute carrier family 16 member 6"/>
    <property type="match status" value="1"/>
</dbReference>
<gene>
    <name evidence="17" type="ORF">CCH79_00016762</name>
</gene>
<dbReference type="STRING" id="33528.ENSGAFP00000016792"/>
<comment type="caution">
    <text evidence="17">The sequence shown here is derived from an EMBL/GenBank/DDBJ whole genome shotgun (WGS) entry which is preliminary data.</text>
</comment>
<evidence type="ECO:0000256" key="6">
    <source>
        <dbReference type="ARBA" id="ARBA00022989"/>
    </source>
</evidence>
<feature type="region of interest" description="Disordered" evidence="14">
    <location>
        <begin position="332"/>
        <end position="364"/>
    </location>
</feature>
<keyword evidence="3" id="KW-1003">Cell membrane</keyword>
<feature type="transmembrane region" description="Helical" evidence="15">
    <location>
        <begin position="123"/>
        <end position="141"/>
    </location>
</feature>
<feature type="transmembrane region" description="Helical" evidence="15">
    <location>
        <begin position="517"/>
        <end position="539"/>
    </location>
</feature>
<evidence type="ECO:0000313" key="17">
    <source>
        <dbReference type="EMBL" id="PWA14099.1"/>
    </source>
</evidence>
<protein>
    <recommendedName>
        <fullName evidence="11">Monocarboxylate transporter 7</fullName>
    </recommendedName>
    <alternativeName>
        <fullName evidence="12">Monocarboxylate transporter 6</fullName>
    </alternativeName>
    <alternativeName>
        <fullName evidence="13">Solute carrier family 16 member 6</fullName>
    </alternativeName>
</protein>
<dbReference type="InterPro" id="IPR020846">
    <property type="entry name" value="MFS_dom"/>
</dbReference>
<evidence type="ECO:0000256" key="11">
    <source>
        <dbReference type="ARBA" id="ARBA00072172"/>
    </source>
</evidence>
<comment type="subcellular location">
    <subcellularLocation>
        <location evidence="1">Basolateral cell membrane</location>
        <topology evidence="1">Multi-pass membrane protein</topology>
    </subcellularLocation>
</comment>
<evidence type="ECO:0000256" key="15">
    <source>
        <dbReference type="SAM" id="Phobius"/>
    </source>
</evidence>
<sequence length="632" mass="68931">HACSRGSRVSVDKCVREHVAHTQHVGYAAVVRRWKTVETVAATPTKNGLISAEISNSQSMGLCRAKLTQFLGAKQYTKAPDGGWGWVVAVAFFLVEMFTYGIIKSFGIFLQDMMEEFGETNSRVSWIISICVFIMAFNSPLSTVMMNHFGFQFVVMIGGLLISTGTIATSFTSSLNQIYITYGLVTGLGYCLTFLPTVTILSKYFSRRRSLVTALASTGESLAMSALAPGFSVLRDKIGWRRTMAVIGALQSVIIVCGALLRPIIIVPRVPQSPNIDTSSPKELEALKKQETVDSLVLENFETTNGVLSLTLKNPCTPLENTSLDIEARLEMAPNSREKSKEPETEKHNKDGEKTIDQEEGCNSGCTKQSAANSSLLDFSILKDCSFIFYSLFGLFATVGFFAPPLYIIELSVSRGVEREQATYMLSIMAVAEIFGRFVIGWVLSQDVFKTRKLLVLLVCVIMMTVDLVGFTLVTNFFTLALCCAVYGFFMGTLACTHIPMLAEDEVVGVERMSSAAGVYVFIQSFAGLGGPPLGGVLVDVTENYGAAFYSCAVGMGLSAVFLGLVRPAKKGLPCRRRSPKCSAVEHERNPGYKEVSGEEKPDQTHTAHDCSETDDKGNVSQEGVKEVTIQH</sequence>
<feature type="transmembrane region" description="Helical" evidence="15">
    <location>
        <begin position="421"/>
        <end position="442"/>
    </location>
</feature>
<evidence type="ECO:0000256" key="1">
    <source>
        <dbReference type="ARBA" id="ARBA00004554"/>
    </source>
</evidence>
<dbReference type="Proteomes" id="UP000250572">
    <property type="component" value="Unassembled WGS sequence"/>
</dbReference>
<evidence type="ECO:0000256" key="4">
    <source>
        <dbReference type="ARBA" id="ARBA00022553"/>
    </source>
</evidence>
<dbReference type="SUPFAM" id="SSF103473">
    <property type="entry name" value="MFS general substrate transporter"/>
    <property type="match status" value="1"/>
</dbReference>
<evidence type="ECO:0000313" key="18">
    <source>
        <dbReference type="Proteomes" id="UP000250572"/>
    </source>
</evidence>
<feature type="compositionally biased region" description="Basic and acidic residues" evidence="14">
    <location>
        <begin position="332"/>
        <end position="357"/>
    </location>
</feature>
<feature type="transmembrane region" description="Helical" evidence="15">
    <location>
        <begin position="243"/>
        <end position="261"/>
    </location>
</feature>
<dbReference type="InterPro" id="IPR030766">
    <property type="entry name" value="MCT7"/>
</dbReference>
<dbReference type="Pfam" id="PF07690">
    <property type="entry name" value="MFS_1"/>
    <property type="match status" value="1"/>
</dbReference>
<dbReference type="CDD" id="cd17422">
    <property type="entry name" value="MFS_MCT7"/>
    <property type="match status" value="1"/>
</dbReference>
<feature type="transmembrane region" description="Helical" evidence="15">
    <location>
        <begin position="545"/>
        <end position="566"/>
    </location>
</feature>
<feature type="transmembrane region" description="Helical" evidence="15">
    <location>
        <begin position="454"/>
        <end position="471"/>
    </location>
</feature>
<feature type="non-terminal residue" evidence="17">
    <location>
        <position position="1"/>
    </location>
</feature>
<keyword evidence="18" id="KW-1185">Reference proteome</keyword>
<feature type="domain" description="Major facilitator superfamily (MFS) profile" evidence="16">
    <location>
        <begin position="85"/>
        <end position="571"/>
    </location>
</feature>
<feature type="transmembrane region" description="Helical" evidence="15">
    <location>
        <begin position="387"/>
        <end position="409"/>
    </location>
</feature>
<keyword evidence="5 15" id="KW-0812">Transmembrane</keyword>
<reference evidence="17 18" key="1">
    <citation type="journal article" date="2018" name="G3 (Bethesda)">
        <title>A High-Quality Reference Genome for the Invasive Mosquitofish Gambusia affinis Using a Chicago Library.</title>
        <authorList>
            <person name="Hoffberg S.L."/>
            <person name="Troendle N.J."/>
            <person name="Glenn T.C."/>
            <person name="Mahmud O."/>
            <person name="Louha S."/>
            <person name="Chalopin D."/>
            <person name="Bennetzen J.L."/>
            <person name="Mauricio R."/>
        </authorList>
    </citation>
    <scope>NUCLEOTIDE SEQUENCE [LARGE SCALE GENOMIC DNA]</scope>
    <source>
        <strain evidence="17">NE01/NJP1002.9</strain>
        <tissue evidence="17">Muscle</tissue>
    </source>
</reference>
<organism evidence="17 18">
    <name type="scientific">Gambusia affinis</name>
    <name type="common">Western mosquitofish</name>
    <name type="synonym">Heterandria affinis</name>
    <dbReference type="NCBI Taxonomy" id="33528"/>
    <lineage>
        <taxon>Eukaryota</taxon>
        <taxon>Metazoa</taxon>
        <taxon>Chordata</taxon>
        <taxon>Craniata</taxon>
        <taxon>Vertebrata</taxon>
        <taxon>Euteleostomi</taxon>
        <taxon>Actinopterygii</taxon>
        <taxon>Neopterygii</taxon>
        <taxon>Teleostei</taxon>
        <taxon>Neoteleostei</taxon>
        <taxon>Acanthomorphata</taxon>
        <taxon>Ovalentaria</taxon>
        <taxon>Atherinomorphae</taxon>
        <taxon>Cyprinodontiformes</taxon>
        <taxon>Poeciliidae</taxon>
        <taxon>Poeciliinae</taxon>
        <taxon>Gambusia</taxon>
    </lineage>
</organism>
<evidence type="ECO:0000256" key="14">
    <source>
        <dbReference type="SAM" id="MobiDB-lite"/>
    </source>
</evidence>
<evidence type="ECO:0000256" key="9">
    <source>
        <dbReference type="ARBA" id="ARBA00058516"/>
    </source>
</evidence>
<feature type="transmembrane region" description="Helical" evidence="15">
    <location>
        <begin position="477"/>
        <end position="496"/>
    </location>
</feature>
<dbReference type="InterPro" id="IPR036259">
    <property type="entry name" value="MFS_trans_sf"/>
</dbReference>
<dbReference type="AlphaFoldDB" id="A0A315UPG0"/>
<keyword evidence="4" id="KW-0597">Phosphoprotein</keyword>
<dbReference type="PANTHER" id="PTHR11360:SF20">
    <property type="entry name" value="MONOCARBOXYLATE TRANSPORTER 7"/>
    <property type="match status" value="1"/>
</dbReference>
<comment type="catalytic activity">
    <reaction evidence="8">
        <text>taurine(out) = taurine(in)</text>
        <dbReference type="Rhea" id="RHEA:66328"/>
        <dbReference type="ChEBI" id="CHEBI:507393"/>
    </reaction>
    <physiologicalReaction direction="left-to-right" evidence="8">
        <dbReference type="Rhea" id="RHEA:66329"/>
    </physiologicalReaction>
    <physiologicalReaction direction="right-to-left" evidence="8">
        <dbReference type="Rhea" id="RHEA:66330"/>
    </physiologicalReaction>
</comment>
<evidence type="ECO:0000256" key="5">
    <source>
        <dbReference type="ARBA" id="ARBA00022692"/>
    </source>
</evidence>
<dbReference type="PANTHER" id="PTHR11360">
    <property type="entry name" value="MONOCARBOXYLATE TRANSPORTER"/>
    <property type="match status" value="1"/>
</dbReference>
<evidence type="ECO:0000256" key="2">
    <source>
        <dbReference type="ARBA" id="ARBA00022448"/>
    </source>
</evidence>
<dbReference type="InterPro" id="IPR011701">
    <property type="entry name" value="MFS"/>
</dbReference>
<accession>A0A315UPG0</accession>
<feature type="transmembrane region" description="Helical" evidence="15">
    <location>
        <begin position="84"/>
        <end position="103"/>
    </location>
</feature>
<dbReference type="FunFam" id="1.20.1250.20:FF:000490">
    <property type="entry name" value="Solute carrier family 16 member 6"/>
    <property type="match status" value="1"/>
</dbReference>
<dbReference type="GO" id="GO:0008028">
    <property type="term" value="F:monocarboxylic acid transmembrane transporter activity"/>
    <property type="evidence" value="ECO:0007669"/>
    <property type="project" value="TreeGrafter"/>
</dbReference>
<keyword evidence="2" id="KW-0813">Transport</keyword>
<evidence type="ECO:0000256" key="3">
    <source>
        <dbReference type="ARBA" id="ARBA00022475"/>
    </source>
</evidence>
<evidence type="ECO:0000256" key="10">
    <source>
        <dbReference type="ARBA" id="ARBA00064033"/>
    </source>
</evidence>
<evidence type="ECO:0000256" key="7">
    <source>
        <dbReference type="ARBA" id="ARBA00023136"/>
    </source>
</evidence>
<proteinExistence type="predicted"/>
<dbReference type="Gene3D" id="1.20.1250.20">
    <property type="entry name" value="MFS general substrate transporter like domains"/>
    <property type="match status" value="2"/>
</dbReference>
<evidence type="ECO:0000259" key="16">
    <source>
        <dbReference type="PROSITE" id="PS50850"/>
    </source>
</evidence>
<comment type="function">
    <text evidence="9">Monocarboxylate transporter selective for taurine. May associate with BSG/CD147 or EMB/GP70 ancillary proteins to mediate facilitative efflux or influx of taurine across the plasma membrane. The transport is pH- and sodium-independent. Rather low-affinity, is likely effective for taurine transport in tissues where taurine is present at high concentrations.</text>
</comment>
<evidence type="ECO:0000256" key="8">
    <source>
        <dbReference type="ARBA" id="ARBA00050472"/>
    </source>
</evidence>
<feature type="transmembrane region" description="Helical" evidence="15">
    <location>
        <begin position="178"/>
        <end position="199"/>
    </location>
</feature>
<dbReference type="EMBL" id="NHOQ01002872">
    <property type="protein sequence ID" value="PWA14099.1"/>
    <property type="molecule type" value="Genomic_DNA"/>
</dbReference>
<evidence type="ECO:0000256" key="12">
    <source>
        <dbReference type="ARBA" id="ARBA00076353"/>
    </source>
</evidence>
<feature type="transmembrane region" description="Helical" evidence="15">
    <location>
        <begin position="153"/>
        <end position="172"/>
    </location>
</feature>
<keyword evidence="7 15" id="KW-0472">Membrane</keyword>
<dbReference type="InterPro" id="IPR050327">
    <property type="entry name" value="Proton-linked_MCT"/>
</dbReference>
<comment type="subunit">
    <text evidence="10">Forms functional complexes with BSG/CD147 or EMB/GP70 ancillary proteins.</text>
</comment>